<organism evidence="2 3">
    <name type="scientific">Neptunomonas phycophila</name>
    <dbReference type="NCBI Taxonomy" id="1572645"/>
    <lineage>
        <taxon>Bacteria</taxon>
        <taxon>Pseudomonadati</taxon>
        <taxon>Pseudomonadota</taxon>
        <taxon>Gammaproteobacteria</taxon>
        <taxon>Oceanospirillales</taxon>
        <taxon>Oceanospirillaceae</taxon>
        <taxon>Neptunomonas</taxon>
    </lineage>
</organism>
<keyword evidence="1" id="KW-0812">Transmembrane</keyword>
<feature type="transmembrane region" description="Helical" evidence="1">
    <location>
        <begin position="99"/>
        <end position="117"/>
    </location>
</feature>
<evidence type="ECO:0000313" key="2">
    <source>
        <dbReference type="EMBL" id="MDO6453647.1"/>
    </source>
</evidence>
<name>A0AAW7XHL0_9GAMM</name>
<feature type="transmembrane region" description="Helical" evidence="1">
    <location>
        <begin position="189"/>
        <end position="206"/>
    </location>
</feature>
<dbReference type="RefSeq" id="WP_303549950.1">
    <property type="nucleotide sequence ID" value="NZ_JAUOPG010000004.1"/>
</dbReference>
<protein>
    <submittedName>
        <fullName evidence="2">Uncharacterized protein</fullName>
    </submittedName>
</protein>
<feature type="transmembrane region" description="Helical" evidence="1">
    <location>
        <begin position="76"/>
        <end position="92"/>
    </location>
</feature>
<keyword evidence="1" id="KW-0472">Membrane</keyword>
<gene>
    <name evidence="2" type="ORF">Q4490_08720</name>
</gene>
<sequence length="223" mass="23957">MMLTISYMVLIVGCAICAALLFRQPEKLSDANKTRALLVTVGAGFIAIAGVTSLIVSPDNQDSETMLRLFNNLKNFIGLPLIASILLAFSLGKAFSRATWGRWVLVLFALFELLRRSGAGDTYAIALEVVTSIALCLSFVFGKQTLLKRDKASIRLPGILGAIFIGSSICLLGPHAIDPYAQSSDWHNISLGIGLALLGLAAGRWINSNQQLSPTSPSYKNTK</sequence>
<feature type="transmembrane region" description="Helical" evidence="1">
    <location>
        <begin position="6"/>
        <end position="24"/>
    </location>
</feature>
<dbReference type="Proteomes" id="UP001169862">
    <property type="component" value="Unassembled WGS sequence"/>
</dbReference>
<dbReference type="EMBL" id="JAUOPG010000004">
    <property type="protein sequence ID" value="MDO6453647.1"/>
    <property type="molecule type" value="Genomic_DNA"/>
</dbReference>
<keyword evidence="1" id="KW-1133">Transmembrane helix</keyword>
<dbReference type="AlphaFoldDB" id="A0AAW7XHL0"/>
<evidence type="ECO:0000256" key="1">
    <source>
        <dbReference type="SAM" id="Phobius"/>
    </source>
</evidence>
<feature type="transmembrane region" description="Helical" evidence="1">
    <location>
        <begin position="36"/>
        <end position="56"/>
    </location>
</feature>
<reference evidence="2" key="1">
    <citation type="submission" date="2023-07" db="EMBL/GenBank/DDBJ databases">
        <title>Genome content predicts the carbon catabolic preferences of heterotrophic bacteria.</title>
        <authorList>
            <person name="Gralka M."/>
        </authorList>
    </citation>
    <scope>NUCLEOTIDE SEQUENCE</scope>
    <source>
        <strain evidence="2">I2M16</strain>
    </source>
</reference>
<proteinExistence type="predicted"/>
<feature type="transmembrane region" description="Helical" evidence="1">
    <location>
        <begin position="154"/>
        <end position="177"/>
    </location>
</feature>
<accession>A0AAW7XHL0</accession>
<evidence type="ECO:0000313" key="3">
    <source>
        <dbReference type="Proteomes" id="UP001169862"/>
    </source>
</evidence>
<comment type="caution">
    <text evidence="2">The sequence shown here is derived from an EMBL/GenBank/DDBJ whole genome shotgun (WGS) entry which is preliminary data.</text>
</comment>
<feature type="transmembrane region" description="Helical" evidence="1">
    <location>
        <begin position="123"/>
        <end position="142"/>
    </location>
</feature>